<evidence type="ECO:0000313" key="12">
    <source>
        <dbReference type="Proteomes" id="UP000001554"/>
    </source>
</evidence>
<sequence length="433" mass="51399">MARPATSGERQQHQGKNIKEQPSIMTCLWTRQSLLRFYLFMTSLLVVGLLVLLCQQEKLSTSRETRPRLKGWLPPQATNSSKHVEERTPTPCQPQTNVAFMKVHKCGSTTVQKVFLRYGHKHLLTVALPRERDRPSIGTAGVITERDYLFLPRGYPNIFAHHAIYNRTGFHNLMPKNTKYVAILREPLARLRSSFKYFRMERYFLGLREATRSKPPVLTYLEDPKKWDKLYRPSTRQDFVDHICNRNCMSRDLGLQKKDYENKTAVENFIRDIEKDFSLVMILEHFDQSMVLLRRRMCWSVEDIIYDNIKPSKKSNYGKTQYNITDKMRQNFIENNYADYLLYNHFNEVIIRQITKEGSGFQKELQNYKKTNTVVSRICHSRVRNPNYTVRSSKGPLFRVDKRLCDQMKTERQRWDPVLRRDYTRSIFNRFGR</sequence>
<keyword evidence="7" id="KW-0333">Golgi apparatus</keyword>
<evidence type="ECO:0000256" key="10">
    <source>
        <dbReference type="SAM" id="MobiDB-lite"/>
    </source>
</evidence>
<evidence type="ECO:0000256" key="5">
    <source>
        <dbReference type="ARBA" id="ARBA00022968"/>
    </source>
</evidence>
<comment type="similarity">
    <text evidence="2">Belongs to the galactose-3-O-sulfotransferase family.</text>
</comment>
<evidence type="ECO:0000256" key="6">
    <source>
        <dbReference type="ARBA" id="ARBA00022989"/>
    </source>
</evidence>
<evidence type="ECO:0000256" key="7">
    <source>
        <dbReference type="ARBA" id="ARBA00023034"/>
    </source>
</evidence>
<dbReference type="PANTHER" id="PTHR14647:SF87">
    <property type="entry name" value="PUTATIVE-RELATED"/>
    <property type="match status" value="1"/>
</dbReference>
<evidence type="ECO:0000256" key="11">
    <source>
        <dbReference type="SAM" id="Phobius"/>
    </source>
</evidence>
<evidence type="ECO:0000256" key="1">
    <source>
        <dbReference type="ARBA" id="ARBA00004323"/>
    </source>
</evidence>
<keyword evidence="4 11" id="KW-0812">Transmembrane</keyword>
<dbReference type="OMA" id="DHICNRN"/>
<evidence type="ECO:0000256" key="2">
    <source>
        <dbReference type="ARBA" id="ARBA00008124"/>
    </source>
</evidence>
<organism evidence="12 13">
    <name type="scientific">Branchiostoma floridae</name>
    <name type="common">Florida lancelet</name>
    <name type="synonym">Amphioxus</name>
    <dbReference type="NCBI Taxonomy" id="7739"/>
    <lineage>
        <taxon>Eukaryota</taxon>
        <taxon>Metazoa</taxon>
        <taxon>Chordata</taxon>
        <taxon>Cephalochordata</taxon>
        <taxon>Leptocardii</taxon>
        <taxon>Amphioxiformes</taxon>
        <taxon>Branchiostomatidae</taxon>
        <taxon>Branchiostoma</taxon>
    </lineage>
</organism>
<dbReference type="GeneID" id="118420879"/>
<dbReference type="Pfam" id="PF06990">
    <property type="entry name" value="Gal-3-0_sulfotr"/>
    <property type="match status" value="1"/>
</dbReference>
<evidence type="ECO:0000256" key="8">
    <source>
        <dbReference type="ARBA" id="ARBA00023136"/>
    </source>
</evidence>
<dbReference type="Gene3D" id="3.40.50.300">
    <property type="entry name" value="P-loop containing nucleotide triphosphate hydrolases"/>
    <property type="match status" value="1"/>
</dbReference>
<dbReference type="GO" id="GO:0001733">
    <property type="term" value="F:galactosylceramide sulfotransferase activity"/>
    <property type="evidence" value="ECO:0007669"/>
    <property type="project" value="InterPro"/>
</dbReference>
<evidence type="ECO:0000256" key="3">
    <source>
        <dbReference type="ARBA" id="ARBA00022679"/>
    </source>
</evidence>
<keyword evidence="9" id="KW-0325">Glycoprotein</keyword>
<evidence type="ECO:0000256" key="9">
    <source>
        <dbReference type="ARBA" id="ARBA00023180"/>
    </source>
</evidence>
<name>A0A9J7LJ15_BRAFL</name>
<feature type="transmembrane region" description="Helical" evidence="11">
    <location>
        <begin position="34"/>
        <end position="53"/>
    </location>
</feature>
<dbReference type="Proteomes" id="UP000001554">
    <property type="component" value="Chromosome 8"/>
</dbReference>
<keyword evidence="5" id="KW-0735">Signal-anchor</keyword>
<gene>
    <name evidence="13" type="primary">LOC118420879</name>
</gene>
<keyword evidence="12" id="KW-1185">Reference proteome</keyword>
<evidence type="ECO:0000256" key="4">
    <source>
        <dbReference type="ARBA" id="ARBA00022692"/>
    </source>
</evidence>
<comment type="subcellular location">
    <subcellularLocation>
        <location evidence="1">Golgi apparatus membrane</location>
        <topology evidence="1">Single-pass type II membrane protein</topology>
    </subcellularLocation>
</comment>
<keyword evidence="3" id="KW-0808">Transferase</keyword>
<dbReference type="PANTHER" id="PTHR14647">
    <property type="entry name" value="GALACTOSE-3-O-SULFOTRANSFERASE"/>
    <property type="match status" value="1"/>
</dbReference>
<dbReference type="SUPFAM" id="SSF52540">
    <property type="entry name" value="P-loop containing nucleoside triphosphate hydrolases"/>
    <property type="match status" value="1"/>
</dbReference>
<dbReference type="GO" id="GO:0000139">
    <property type="term" value="C:Golgi membrane"/>
    <property type="evidence" value="ECO:0007669"/>
    <property type="project" value="UniProtKB-SubCell"/>
</dbReference>
<protein>
    <submittedName>
        <fullName evidence="13">Galactose-3-O-sulfotransferase 4-like isoform X6</fullName>
    </submittedName>
</protein>
<reference evidence="12" key="1">
    <citation type="journal article" date="2020" name="Nat. Ecol. Evol.">
        <title>Deeply conserved synteny resolves early events in vertebrate evolution.</title>
        <authorList>
            <person name="Simakov O."/>
            <person name="Marletaz F."/>
            <person name="Yue J.X."/>
            <person name="O'Connell B."/>
            <person name="Jenkins J."/>
            <person name="Brandt A."/>
            <person name="Calef R."/>
            <person name="Tung C.H."/>
            <person name="Huang T.K."/>
            <person name="Schmutz J."/>
            <person name="Satoh N."/>
            <person name="Yu J.K."/>
            <person name="Putnam N.H."/>
            <person name="Green R.E."/>
            <person name="Rokhsar D.S."/>
        </authorList>
    </citation>
    <scope>NUCLEOTIDE SEQUENCE [LARGE SCALE GENOMIC DNA]</scope>
    <source>
        <strain evidence="12">S238N-H82</strain>
    </source>
</reference>
<dbReference type="GO" id="GO:0009247">
    <property type="term" value="P:glycolipid biosynthetic process"/>
    <property type="evidence" value="ECO:0007669"/>
    <property type="project" value="InterPro"/>
</dbReference>
<accession>A0A9J7LJ15</accession>
<keyword evidence="8 11" id="KW-0472">Membrane</keyword>
<dbReference type="RefSeq" id="XP_035683831.1">
    <property type="nucleotide sequence ID" value="XM_035827938.1"/>
</dbReference>
<evidence type="ECO:0000313" key="13">
    <source>
        <dbReference type="RefSeq" id="XP_035683831.1"/>
    </source>
</evidence>
<feature type="region of interest" description="Disordered" evidence="10">
    <location>
        <begin position="64"/>
        <end position="91"/>
    </location>
</feature>
<dbReference type="InterPro" id="IPR009729">
    <property type="entry name" value="Gal-3-0_sulfotransfrase"/>
</dbReference>
<dbReference type="InterPro" id="IPR027417">
    <property type="entry name" value="P-loop_NTPase"/>
</dbReference>
<dbReference type="AlphaFoldDB" id="A0A9J7LJ15"/>
<keyword evidence="6 11" id="KW-1133">Transmembrane helix</keyword>
<reference evidence="13" key="2">
    <citation type="submission" date="2025-08" db="UniProtKB">
        <authorList>
            <consortium name="RefSeq"/>
        </authorList>
    </citation>
    <scope>IDENTIFICATION</scope>
    <source>
        <strain evidence="13">S238N-H82</strain>
        <tissue evidence="13">Testes</tissue>
    </source>
</reference>
<proteinExistence type="inferred from homology"/>